<sequence>MVTYSTGDLRRKQRPFRAKYVAMPQVPAKSSHGVDCDSEKTCCGEETCREESESSRVYLGS</sequence>
<dbReference type="EMBL" id="JADGMS010000008">
    <property type="protein sequence ID" value="KAF9677734.1"/>
    <property type="molecule type" value="Genomic_DNA"/>
</dbReference>
<comment type="caution">
    <text evidence="1">The sequence shown here is derived from an EMBL/GenBank/DDBJ whole genome shotgun (WGS) entry which is preliminary data.</text>
</comment>
<organism evidence="1 2">
    <name type="scientific">Salix dunnii</name>
    <dbReference type="NCBI Taxonomy" id="1413687"/>
    <lineage>
        <taxon>Eukaryota</taxon>
        <taxon>Viridiplantae</taxon>
        <taxon>Streptophyta</taxon>
        <taxon>Embryophyta</taxon>
        <taxon>Tracheophyta</taxon>
        <taxon>Spermatophyta</taxon>
        <taxon>Magnoliopsida</taxon>
        <taxon>eudicotyledons</taxon>
        <taxon>Gunneridae</taxon>
        <taxon>Pentapetalae</taxon>
        <taxon>rosids</taxon>
        <taxon>fabids</taxon>
        <taxon>Malpighiales</taxon>
        <taxon>Salicaceae</taxon>
        <taxon>Saliceae</taxon>
        <taxon>Salix</taxon>
    </lineage>
</organism>
<evidence type="ECO:0000313" key="2">
    <source>
        <dbReference type="Proteomes" id="UP000657918"/>
    </source>
</evidence>
<gene>
    <name evidence="1" type="ORF">SADUNF_Sadunf08G0138200</name>
</gene>
<keyword evidence="2" id="KW-1185">Reference proteome</keyword>
<dbReference type="Proteomes" id="UP000657918">
    <property type="component" value="Chromosome 8"/>
</dbReference>
<name>A0A835MV00_9ROSI</name>
<reference evidence="1 2" key="1">
    <citation type="submission" date="2020-10" db="EMBL/GenBank/DDBJ databases">
        <title>Plant Genome Project.</title>
        <authorList>
            <person name="Zhang R.-G."/>
        </authorList>
    </citation>
    <scope>NUCLEOTIDE SEQUENCE [LARGE SCALE GENOMIC DNA]</scope>
    <source>
        <strain evidence="1">FAFU-HL-1</strain>
        <tissue evidence="1">Leaf</tissue>
    </source>
</reference>
<dbReference type="AlphaFoldDB" id="A0A835MV00"/>
<proteinExistence type="predicted"/>
<accession>A0A835MV00</accession>
<evidence type="ECO:0000313" key="1">
    <source>
        <dbReference type="EMBL" id="KAF9677734.1"/>
    </source>
</evidence>
<protein>
    <submittedName>
        <fullName evidence="1">Uncharacterized protein</fullName>
    </submittedName>
</protein>